<dbReference type="Gene3D" id="3.90.70.10">
    <property type="entry name" value="Cysteine proteinases"/>
    <property type="match status" value="1"/>
</dbReference>
<dbReference type="Proteomes" id="UP000332933">
    <property type="component" value="Unassembled WGS sequence"/>
</dbReference>
<dbReference type="GO" id="GO:0008234">
    <property type="term" value="F:cysteine-type peptidase activity"/>
    <property type="evidence" value="ECO:0007669"/>
    <property type="project" value="InterPro"/>
</dbReference>
<sequence length="444" mass="46357">MKIAALILSTTFAAVAATAPSVHSLSVADRASLVEELAQWKAKFGGIAKAEGLLPPVSSTRNLDDTINNELQRLLDNKHAVEVASKNNPKAQFSTDHKFALMTEAEFGNYVKGSFDQGSRSLSSLPKAKLSLNASAADTIDWTTGSCMPAVRNQGQCGSCWAFSAVGAAEMGHCIATGDLLDLSEQQVTSCSKEGGNDGCNGGWEYLAIDYVAKTGLCMDSDWPYTSGKSGQTGSCSNKCTKKTLAIGTSVRVSGEDALATSLNTQPVSVAVEAGNSVWMNYQGGIVTQCPGAESDHAVIAVGYDGGAYKVRNSWGASWGESGYIRLERGVGGKGTCNVVSEVSYPQLGLSPTPVPSSATPKPSTPTPSKSTPSPSSSTPKPSTPTPSTSSPFTPAPSTSSPEPGCGICQACYYPGNNECLPDDYTKDDCDYYNSEYGTIWCGN</sequence>
<evidence type="ECO:0000256" key="2">
    <source>
        <dbReference type="ARBA" id="ARBA00023145"/>
    </source>
</evidence>
<evidence type="ECO:0000313" key="8">
    <source>
        <dbReference type="Proteomes" id="UP000332933"/>
    </source>
</evidence>
<dbReference type="PRINTS" id="PR00705">
    <property type="entry name" value="PAPAIN"/>
</dbReference>
<dbReference type="Pfam" id="PF00112">
    <property type="entry name" value="Peptidase_C1"/>
    <property type="match status" value="1"/>
</dbReference>
<dbReference type="OrthoDB" id="77207at2759"/>
<evidence type="ECO:0000313" key="7">
    <source>
        <dbReference type="EMBL" id="VFT94549.1"/>
    </source>
</evidence>
<dbReference type="EMBL" id="CAADRA010006321">
    <property type="protein sequence ID" value="VFT94549.1"/>
    <property type="molecule type" value="Genomic_DNA"/>
</dbReference>
<reference evidence="7 8" key="1">
    <citation type="submission" date="2019-03" db="EMBL/GenBank/DDBJ databases">
        <authorList>
            <person name="Gaulin E."/>
            <person name="Dumas B."/>
        </authorList>
    </citation>
    <scope>NUCLEOTIDE SEQUENCE [LARGE SCALE GENOMIC DNA]</scope>
    <source>
        <strain evidence="7">CBS 568.67</strain>
    </source>
</reference>
<feature type="domain" description="Peptidase C1A papain C-terminal" evidence="5">
    <location>
        <begin position="136"/>
        <end position="347"/>
    </location>
</feature>
<evidence type="ECO:0000259" key="5">
    <source>
        <dbReference type="SMART" id="SM00645"/>
    </source>
</evidence>
<dbReference type="PANTHER" id="PTHR12411">
    <property type="entry name" value="CYSTEINE PROTEASE FAMILY C1-RELATED"/>
    <property type="match status" value="1"/>
</dbReference>
<name>A0A485L8U9_9STRA</name>
<organism evidence="7 8">
    <name type="scientific">Aphanomyces stellatus</name>
    <dbReference type="NCBI Taxonomy" id="120398"/>
    <lineage>
        <taxon>Eukaryota</taxon>
        <taxon>Sar</taxon>
        <taxon>Stramenopiles</taxon>
        <taxon>Oomycota</taxon>
        <taxon>Saprolegniomycetes</taxon>
        <taxon>Saprolegniales</taxon>
        <taxon>Verrucalvaceae</taxon>
        <taxon>Aphanomyces</taxon>
    </lineage>
</organism>
<keyword evidence="8" id="KW-1185">Reference proteome</keyword>
<dbReference type="SUPFAM" id="SSF54001">
    <property type="entry name" value="Cysteine proteinases"/>
    <property type="match status" value="1"/>
</dbReference>
<evidence type="ECO:0000256" key="3">
    <source>
        <dbReference type="SAM" id="MobiDB-lite"/>
    </source>
</evidence>
<feature type="chain" id="PRO_5033437331" evidence="4">
    <location>
        <begin position="25"/>
        <end position="444"/>
    </location>
</feature>
<proteinExistence type="inferred from homology"/>
<dbReference type="EMBL" id="VJMH01006300">
    <property type="protein sequence ID" value="KAF0690850.1"/>
    <property type="molecule type" value="Genomic_DNA"/>
</dbReference>
<feature type="region of interest" description="Disordered" evidence="3">
    <location>
        <begin position="348"/>
        <end position="403"/>
    </location>
</feature>
<comment type="similarity">
    <text evidence="1">Belongs to the peptidase C1 family.</text>
</comment>
<keyword evidence="4" id="KW-0732">Signal</keyword>
<evidence type="ECO:0000313" key="6">
    <source>
        <dbReference type="EMBL" id="KAF0690850.1"/>
    </source>
</evidence>
<keyword evidence="2" id="KW-0865">Zymogen</keyword>
<dbReference type="GO" id="GO:0006508">
    <property type="term" value="P:proteolysis"/>
    <property type="evidence" value="ECO:0007669"/>
    <property type="project" value="InterPro"/>
</dbReference>
<dbReference type="InterPro" id="IPR013128">
    <property type="entry name" value="Peptidase_C1A"/>
</dbReference>
<dbReference type="InterPro" id="IPR038765">
    <property type="entry name" value="Papain-like_cys_pep_sf"/>
</dbReference>
<feature type="signal peptide" evidence="4">
    <location>
        <begin position="1"/>
        <end position="24"/>
    </location>
</feature>
<evidence type="ECO:0000256" key="1">
    <source>
        <dbReference type="ARBA" id="ARBA00008455"/>
    </source>
</evidence>
<reference evidence="6" key="2">
    <citation type="submission" date="2019-06" db="EMBL/GenBank/DDBJ databases">
        <title>Genomics analysis of Aphanomyces spp. identifies a new class of oomycete effector associated with host adaptation.</title>
        <authorList>
            <person name="Gaulin E."/>
        </authorList>
    </citation>
    <scope>NUCLEOTIDE SEQUENCE</scope>
    <source>
        <strain evidence="6">CBS 578.67</strain>
    </source>
</reference>
<dbReference type="SMART" id="SM00645">
    <property type="entry name" value="Pept_C1"/>
    <property type="match status" value="1"/>
</dbReference>
<dbReference type="InterPro" id="IPR039417">
    <property type="entry name" value="Peptidase_C1A_papain-like"/>
</dbReference>
<gene>
    <name evidence="7" type="primary">Aste57867_17805</name>
    <name evidence="6" type="ORF">As57867_017744</name>
    <name evidence="7" type="ORF">ASTE57867_17805</name>
</gene>
<protein>
    <submittedName>
        <fullName evidence="7">Aste57867_17805 protein</fullName>
    </submittedName>
</protein>
<dbReference type="AlphaFoldDB" id="A0A485L8U9"/>
<dbReference type="CDD" id="cd02248">
    <property type="entry name" value="Peptidase_C1A"/>
    <property type="match status" value="1"/>
</dbReference>
<dbReference type="PROSITE" id="PS00139">
    <property type="entry name" value="THIOL_PROTEASE_CYS"/>
    <property type="match status" value="1"/>
</dbReference>
<dbReference type="InterPro" id="IPR000668">
    <property type="entry name" value="Peptidase_C1A_C"/>
</dbReference>
<feature type="compositionally biased region" description="Low complexity" evidence="3">
    <location>
        <begin position="356"/>
        <end position="402"/>
    </location>
</feature>
<evidence type="ECO:0000256" key="4">
    <source>
        <dbReference type="SAM" id="SignalP"/>
    </source>
</evidence>
<dbReference type="InterPro" id="IPR000169">
    <property type="entry name" value="Pept_cys_AS"/>
</dbReference>
<accession>A0A485L8U9</accession>